<dbReference type="InterPro" id="IPR036366">
    <property type="entry name" value="PGBDSf"/>
</dbReference>
<evidence type="ECO:0000313" key="3">
    <source>
        <dbReference type="EMBL" id="MDR6867418.1"/>
    </source>
</evidence>
<dbReference type="Pfam" id="PF01471">
    <property type="entry name" value="PG_binding_1"/>
    <property type="match status" value="1"/>
</dbReference>
<name>A0ABU1SCT8_9MICO</name>
<dbReference type="RefSeq" id="WP_310020199.1">
    <property type="nucleotide sequence ID" value="NZ_JAVDUM010000008.1"/>
</dbReference>
<dbReference type="InterPro" id="IPR036365">
    <property type="entry name" value="PGBD-like_sf"/>
</dbReference>
<organism evidence="3 4">
    <name type="scientific">Microbacterium resistens</name>
    <dbReference type="NCBI Taxonomy" id="156977"/>
    <lineage>
        <taxon>Bacteria</taxon>
        <taxon>Bacillati</taxon>
        <taxon>Actinomycetota</taxon>
        <taxon>Actinomycetes</taxon>
        <taxon>Micrococcales</taxon>
        <taxon>Microbacteriaceae</taxon>
        <taxon>Microbacterium</taxon>
    </lineage>
</organism>
<dbReference type="InterPro" id="IPR002477">
    <property type="entry name" value="Peptidoglycan-bd-like"/>
</dbReference>
<feature type="signal peptide" evidence="1">
    <location>
        <begin position="1"/>
        <end position="25"/>
    </location>
</feature>
<evidence type="ECO:0000313" key="4">
    <source>
        <dbReference type="Proteomes" id="UP001259347"/>
    </source>
</evidence>
<feature type="domain" description="Peptidoglycan binding-like" evidence="2">
    <location>
        <begin position="127"/>
        <end position="182"/>
    </location>
</feature>
<keyword evidence="4" id="KW-1185">Reference proteome</keyword>
<feature type="chain" id="PRO_5045134985" evidence="1">
    <location>
        <begin position="26"/>
        <end position="199"/>
    </location>
</feature>
<comment type="caution">
    <text evidence="3">The sequence shown here is derived from an EMBL/GenBank/DDBJ whole genome shotgun (WGS) entry which is preliminary data.</text>
</comment>
<proteinExistence type="predicted"/>
<protein>
    <submittedName>
        <fullName evidence="3">Peptidoglycan hydrolase-like protein with peptidoglycan-binding domain</fullName>
    </submittedName>
</protein>
<reference evidence="3 4" key="1">
    <citation type="submission" date="2023-07" db="EMBL/GenBank/DDBJ databases">
        <title>Sorghum-associated microbial communities from plants grown in Nebraska, USA.</title>
        <authorList>
            <person name="Schachtman D."/>
        </authorList>
    </citation>
    <scope>NUCLEOTIDE SEQUENCE [LARGE SCALE GENOMIC DNA]</scope>
    <source>
        <strain evidence="3 4">2980</strain>
    </source>
</reference>
<keyword evidence="1" id="KW-0732">Signal</keyword>
<evidence type="ECO:0000259" key="2">
    <source>
        <dbReference type="Pfam" id="PF01471"/>
    </source>
</evidence>
<dbReference type="SUPFAM" id="SSF47090">
    <property type="entry name" value="PGBD-like"/>
    <property type="match status" value="1"/>
</dbReference>
<dbReference type="EMBL" id="JAVDUM010000008">
    <property type="protein sequence ID" value="MDR6867418.1"/>
    <property type="molecule type" value="Genomic_DNA"/>
</dbReference>
<dbReference type="Gene3D" id="1.10.101.10">
    <property type="entry name" value="PGBD-like superfamily/PGBD"/>
    <property type="match status" value="1"/>
</dbReference>
<evidence type="ECO:0000256" key="1">
    <source>
        <dbReference type="SAM" id="SignalP"/>
    </source>
</evidence>
<gene>
    <name evidence="3" type="ORF">J2Y69_002021</name>
</gene>
<accession>A0ABU1SCT8</accession>
<sequence>MVIQKTWQRVGIALWVGAVVLGASAVPAAASEGSSEISSSGSSASVPTPEGVSVSEWSLTFEEAQSVFGEGDRAYLEALKSISPKMVDYCHQRTVWNVVPPGLYHIPTSSSASPEYNCVMESGLSSNAAVEVLQTALNHCYGASLAVDGSFGSGTYTALMSAQASHGVGMDGVYGPTTRSVLRFPGSSGCLTIAQIQSF</sequence>
<dbReference type="Proteomes" id="UP001259347">
    <property type="component" value="Unassembled WGS sequence"/>
</dbReference>